<sequence length="137" mass="15434">MSRPLIVIDTNVFISAQLIENSVSAQVFDKALQIGGIALSQELLNEYTHVLYRKKLDKYLSEDRRQVILRKIRENSIMFSPTIKISECRDKKDNMILELALTCDAICIVTGDADLNVMHSFRSIPILSGAAFLVTFA</sequence>
<dbReference type="Gene3D" id="3.40.50.1010">
    <property type="entry name" value="5'-nuclease"/>
    <property type="match status" value="1"/>
</dbReference>
<dbReference type="InterPro" id="IPR002850">
    <property type="entry name" value="PIN_toxin-like"/>
</dbReference>
<dbReference type="InterPro" id="IPR029060">
    <property type="entry name" value="PIN-like_dom_sf"/>
</dbReference>
<evidence type="ECO:0000313" key="2">
    <source>
        <dbReference type="EMBL" id="GGH39130.1"/>
    </source>
</evidence>
<keyword evidence="3" id="KW-1185">Reference proteome</keyword>
<dbReference type="SUPFAM" id="SSF88723">
    <property type="entry name" value="PIN domain-like"/>
    <property type="match status" value="1"/>
</dbReference>
<dbReference type="PANTHER" id="PTHR34610">
    <property type="entry name" value="SSL7007 PROTEIN"/>
    <property type="match status" value="1"/>
</dbReference>
<dbReference type="EMBL" id="BMIA01000002">
    <property type="protein sequence ID" value="GGH39130.1"/>
    <property type="molecule type" value="Genomic_DNA"/>
</dbReference>
<protein>
    <recommendedName>
        <fullName evidence="1">PIN domain-containing protein</fullName>
    </recommendedName>
</protein>
<dbReference type="Proteomes" id="UP000600214">
    <property type="component" value="Unassembled WGS sequence"/>
</dbReference>
<proteinExistence type="predicted"/>
<evidence type="ECO:0000259" key="1">
    <source>
        <dbReference type="SMART" id="SM00670"/>
    </source>
</evidence>
<feature type="domain" description="PIN" evidence="1">
    <location>
        <begin position="4"/>
        <end position="117"/>
    </location>
</feature>
<name>A0ABQ1YU99_9BACT</name>
<evidence type="ECO:0000313" key="3">
    <source>
        <dbReference type="Proteomes" id="UP000600214"/>
    </source>
</evidence>
<gene>
    <name evidence="2" type="ORF">GCM10007423_33290</name>
</gene>
<dbReference type="NCBIfam" id="TIGR00305">
    <property type="entry name" value="putative toxin-antitoxin system toxin component, PIN family"/>
    <property type="match status" value="1"/>
</dbReference>
<organism evidence="2 3">
    <name type="scientific">Dyadobacter endophyticus</name>
    <dbReference type="NCBI Taxonomy" id="1749036"/>
    <lineage>
        <taxon>Bacteria</taxon>
        <taxon>Pseudomonadati</taxon>
        <taxon>Bacteroidota</taxon>
        <taxon>Cytophagia</taxon>
        <taxon>Cytophagales</taxon>
        <taxon>Spirosomataceae</taxon>
        <taxon>Dyadobacter</taxon>
    </lineage>
</organism>
<dbReference type="RefSeq" id="WP_188934075.1">
    <property type="nucleotide sequence ID" value="NZ_BMIA01000002.1"/>
</dbReference>
<reference evidence="3" key="1">
    <citation type="journal article" date="2019" name="Int. J. Syst. Evol. Microbiol.">
        <title>The Global Catalogue of Microorganisms (GCM) 10K type strain sequencing project: providing services to taxonomists for standard genome sequencing and annotation.</title>
        <authorList>
            <consortium name="The Broad Institute Genomics Platform"/>
            <consortium name="The Broad Institute Genome Sequencing Center for Infectious Disease"/>
            <person name="Wu L."/>
            <person name="Ma J."/>
        </authorList>
    </citation>
    <scope>NUCLEOTIDE SEQUENCE [LARGE SCALE GENOMIC DNA]</scope>
    <source>
        <strain evidence="3">CGMCC 1.15288</strain>
    </source>
</reference>
<accession>A0ABQ1YU99</accession>
<dbReference type="PANTHER" id="PTHR34610:SF3">
    <property type="entry name" value="SSL7007 PROTEIN"/>
    <property type="match status" value="1"/>
</dbReference>
<dbReference type="Pfam" id="PF13470">
    <property type="entry name" value="PIN_3"/>
    <property type="match status" value="1"/>
</dbReference>
<dbReference type="SMART" id="SM00670">
    <property type="entry name" value="PINc"/>
    <property type="match status" value="1"/>
</dbReference>
<dbReference type="InterPro" id="IPR002716">
    <property type="entry name" value="PIN_dom"/>
</dbReference>
<comment type="caution">
    <text evidence="2">The sequence shown here is derived from an EMBL/GenBank/DDBJ whole genome shotgun (WGS) entry which is preliminary data.</text>
</comment>